<reference evidence="1 2" key="1">
    <citation type="submission" date="2019-03" db="EMBL/GenBank/DDBJ databases">
        <title>Single cell metagenomics reveals metabolic interactions within the superorganism composed of flagellate Streblomastix strix and complex community of Bacteroidetes bacteria on its surface.</title>
        <authorList>
            <person name="Treitli S.C."/>
            <person name="Kolisko M."/>
            <person name="Husnik F."/>
            <person name="Keeling P."/>
            <person name="Hampl V."/>
        </authorList>
    </citation>
    <scope>NUCLEOTIDE SEQUENCE [LARGE SCALE GENOMIC DNA]</scope>
    <source>
        <strain evidence="1">ST1C</strain>
    </source>
</reference>
<evidence type="ECO:0000313" key="2">
    <source>
        <dbReference type="Proteomes" id="UP000324800"/>
    </source>
</evidence>
<organism evidence="1 2">
    <name type="scientific">Streblomastix strix</name>
    <dbReference type="NCBI Taxonomy" id="222440"/>
    <lineage>
        <taxon>Eukaryota</taxon>
        <taxon>Metamonada</taxon>
        <taxon>Preaxostyla</taxon>
        <taxon>Oxymonadida</taxon>
        <taxon>Streblomastigidae</taxon>
        <taxon>Streblomastix</taxon>
    </lineage>
</organism>
<proteinExistence type="predicted"/>
<evidence type="ECO:0000313" key="1">
    <source>
        <dbReference type="EMBL" id="KAA6383980.1"/>
    </source>
</evidence>
<dbReference type="EMBL" id="SNRW01005980">
    <property type="protein sequence ID" value="KAA6383980.1"/>
    <property type="molecule type" value="Genomic_DNA"/>
</dbReference>
<dbReference type="Proteomes" id="UP000324800">
    <property type="component" value="Unassembled WGS sequence"/>
</dbReference>
<comment type="caution">
    <text evidence="1">The sequence shown here is derived from an EMBL/GenBank/DDBJ whole genome shotgun (WGS) entry which is preliminary data.</text>
</comment>
<gene>
    <name evidence="1" type="ORF">EZS28_020495</name>
</gene>
<dbReference type="AlphaFoldDB" id="A0A5J4VN78"/>
<accession>A0A5J4VN78</accession>
<name>A0A5J4VN78_9EUKA</name>
<sequence length="220" mass="24968">MSIRSARAQQTQTKCTRRDIYERLQSKSLHTLAELKVILRELFIAMNEGAKRDFETIFSLNERLAAEGFVPDGPIDVDLPSTTDKIFAILSENAKEYSEYYQKQAEGTQDMFQVPPRISKESTAFFNRMVNAEELAQQKTSAQQSQLGTTGIVGIDDKDKEKEKISMTSLTFKSSEQMKEAVRQLHFAIATIMTRSDAFRKDRAKLIDTMSGFVSDTDQL</sequence>
<protein>
    <submittedName>
        <fullName evidence="1">Uncharacterized protein</fullName>
    </submittedName>
</protein>